<name>A0A2P9HMZ9_9HYPH</name>
<evidence type="ECO:0000313" key="2">
    <source>
        <dbReference type="Proteomes" id="UP000246073"/>
    </source>
</evidence>
<organism evidence="1 2">
    <name type="scientific">Ochrobactrum soli</name>
    <dbReference type="NCBI Taxonomy" id="2448455"/>
    <lineage>
        <taxon>Bacteria</taxon>
        <taxon>Pseudomonadati</taxon>
        <taxon>Pseudomonadota</taxon>
        <taxon>Alphaproteobacteria</taxon>
        <taxon>Hyphomicrobiales</taxon>
        <taxon>Brucellaceae</taxon>
        <taxon>Brucella/Ochrobactrum group</taxon>
        <taxon>Ochrobactrum</taxon>
    </lineage>
</organism>
<gene>
    <name evidence="1" type="ORF">OHAE_1240</name>
</gene>
<accession>A0A2P9HMZ9</accession>
<dbReference type="Proteomes" id="UP000246073">
    <property type="component" value="Unassembled WGS sequence"/>
</dbReference>
<dbReference type="RefSeq" id="WP_109369023.1">
    <property type="nucleotide sequence ID" value="NZ_OOFM01000005.1"/>
</dbReference>
<protein>
    <submittedName>
        <fullName evidence="1">Uncharacterized protein</fullName>
    </submittedName>
</protein>
<proteinExistence type="predicted"/>
<evidence type="ECO:0000313" key="1">
    <source>
        <dbReference type="EMBL" id="SPL65373.1"/>
    </source>
</evidence>
<sequence>MIAEFSTYLRIFDVTTFVSAAQERARNEGVDENDVKEMYNESNLDNCLIMLLDPSTLPGCEILESNAEIA</sequence>
<dbReference type="AlphaFoldDB" id="A0A2P9HMZ9"/>
<dbReference type="EMBL" id="OOFM01000005">
    <property type="protein sequence ID" value="SPL65373.1"/>
    <property type="molecule type" value="Genomic_DNA"/>
</dbReference>
<reference evidence="2" key="1">
    <citation type="submission" date="2017-12" db="EMBL/GenBank/DDBJ databases">
        <authorList>
            <person name="Diaz M."/>
        </authorList>
    </citation>
    <scope>NUCLEOTIDE SEQUENCE [LARGE SCALE GENOMIC DNA]</scope>
    <source>
        <strain evidence="2">FI11154</strain>
    </source>
</reference>